<gene>
    <name evidence="1" type="ORF">COT27_01015</name>
</gene>
<dbReference type="AlphaFoldDB" id="A0A2M6XTD0"/>
<organism evidence="1 2">
    <name type="scientific">Candidatus Kuenenbacteria bacterium CG08_land_8_20_14_0_20_37_23</name>
    <dbReference type="NCBI Taxonomy" id="1974617"/>
    <lineage>
        <taxon>Bacteria</taxon>
        <taxon>Candidatus Kueneniibacteriota</taxon>
    </lineage>
</organism>
<reference evidence="2" key="1">
    <citation type="submission" date="2017-09" db="EMBL/GenBank/DDBJ databases">
        <title>Depth-based differentiation of microbial function through sediment-hosted aquifers and enrichment of novel symbionts in the deep terrestrial subsurface.</title>
        <authorList>
            <person name="Probst A.J."/>
            <person name="Ladd B."/>
            <person name="Jarett J.K."/>
            <person name="Geller-Mcgrath D.E."/>
            <person name="Sieber C.M.K."/>
            <person name="Emerson J.B."/>
            <person name="Anantharaman K."/>
            <person name="Thomas B.C."/>
            <person name="Malmstrom R."/>
            <person name="Stieglmeier M."/>
            <person name="Klingl A."/>
            <person name="Woyke T."/>
            <person name="Ryan C.M."/>
            <person name="Banfield J.F."/>
        </authorList>
    </citation>
    <scope>NUCLEOTIDE SEQUENCE [LARGE SCALE GENOMIC DNA]</scope>
</reference>
<proteinExistence type="predicted"/>
<dbReference type="EMBL" id="PEXX01000020">
    <property type="protein sequence ID" value="PIU10839.1"/>
    <property type="molecule type" value="Genomic_DNA"/>
</dbReference>
<name>A0A2M6XTD0_9BACT</name>
<dbReference type="Proteomes" id="UP000230586">
    <property type="component" value="Unassembled WGS sequence"/>
</dbReference>
<evidence type="ECO:0000313" key="1">
    <source>
        <dbReference type="EMBL" id="PIU10839.1"/>
    </source>
</evidence>
<dbReference type="Pfam" id="PF14076">
    <property type="entry name" value="DUF4258"/>
    <property type="match status" value="1"/>
</dbReference>
<comment type="caution">
    <text evidence="1">The sequence shown here is derived from an EMBL/GenBank/DDBJ whole genome shotgun (WGS) entry which is preliminary data.</text>
</comment>
<dbReference type="InterPro" id="IPR025354">
    <property type="entry name" value="DUF4258"/>
</dbReference>
<sequence length="104" mass="12351">MSAGKINLKIIRHLVKTGRYSVRQHAHQRMIERDIFTDDIENVILLGEVVETDQHNKPLPTCLLMNFVRSQPLYVVCALSKNWVYIITVYWFDPSKWINPWIKR</sequence>
<evidence type="ECO:0000313" key="2">
    <source>
        <dbReference type="Proteomes" id="UP000230586"/>
    </source>
</evidence>
<evidence type="ECO:0008006" key="3">
    <source>
        <dbReference type="Google" id="ProtNLM"/>
    </source>
</evidence>
<accession>A0A2M6XTD0</accession>
<protein>
    <recommendedName>
        <fullName evidence="3">DUF4258 domain-containing protein</fullName>
    </recommendedName>
</protein>